<dbReference type="InterPro" id="IPR026847">
    <property type="entry name" value="VPS13"/>
</dbReference>
<dbReference type="PANTHER" id="PTHR16166">
    <property type="entry name" value="VACUOLAR PROTEIN SORTING-ASSOCIATED PROTEIN VPS13"/>
    <property type="match status" value="1"/>
</dbReference>
<gene>
    <name evidence="4" type="ORF">PMAYCL1PPCAC_07704</name>
</gene>
<dbReference type="PANTHER" id="PTHR16166:SF93">
    <property type="entry name" value="INTERMEMBRANE LIPID TRANSFER PROTEIN VPS13"/>
    <property type="match status" value="1"/>
</dbReference>
<dbReference type="GO" id="GO:0006623">
    <property type="term" value="P:protein targeting to vacuole"/>
    <property type="evidence" value="ECO:0007669"/>
    <property type="project" value="TreeGrafter"/>
</dbReference>
<reference evidence="5" key="1">
    <citation type="submission" date="2022-10" db="EMBL/GenBank/DDBJ databases">
        <title>Genome assembly of Pristionchus species.</title>
        <authorList>
            <person name="Yoshida K."/>
            <person name="Sommer R.J."/>
        </authorList>
    </citation>
    <scope>NUCLEOTIDE SEQUENCE [LARGE SCALE GENOMIC DNA]</scope>
    <source>
        <strain evidence="5">RS5460</strain>
    </source>
</reference>
<organism evidence="4 5">
    <name type="scientific">Pristionchus mayeri</name>
    <dbReference type="NCBI Taxonomy" id="1317129"/>
    <lineage>
        <taxon>Eukaryota</taxon>
        <taxon>Metazoa</taxon>
        <taxon>Ecdysozoa</taxon>
        <taxon>Nematoda</taxon>
        <taxon>Chromadorea</taxon>
        <taxon>Rhabditida</taxon>
        <taxon>Rhabditina</taxon>
        <taxon>Diplogasteromorpha</taxon>
        <taxon>Diplogasteroidea</taxon>
        <taxon>Neodiplogasteridae</taxon>
        <taxon>Pristionchus</taxon>
    </lineage>
</organism>
<comment type="caution">
    <text evidence="4">The sequence shown here is derived from an EMBL/GenBank/DDBJ whole genome shotgun (WGS) entry which is preliminary data.</text>
</comment>
<evidence type="ECO:0000256" key="2">
    <source>
        <dbReference type="SAM" id="Coils"/>
    </source>
</evidence>
<feature type="compositionally biased region" description="Basic and acidic residues" evidence="3">
    <location>
        <begin position="78"/>
        <end position="89"/>
    </location>
</feature>
<dbReference type="Proteomes" id="UP001328107">
    <property type="component" value="Unassembled WGS sequence"/>
</dbReference>
<dbReference type="GO" id="GO:0045053">
    <property type="term" value="P:protein retention in Golgi apparatus"/>
    <property type="evidence" value="ECO:0007669"/>
    <property type="project" value="TreeGrafter"/>
</dbReference>
<evidence type="ECO:0000256" key="3">
    <source>
        <dbReference type="SAM" id="MobiDB-lite"/>
    </source>
</evidence>
<sequence length="389" mass="44205">FAITSILHEVVKRRRNEWSWKRMKKHRSLFNSYMQAYREKRTSSTLSKENEKIIENAEEKLDLWNLNLARTRVEMEIEKKSGNTPREAEISISLSSTPVTQSSEEEEKNNEEAQKAKLADSCERLNNISNFPKEYVDKQVRLSVDLIQLSLNDSIDIRLSKVSLNSSMRSGAAAADASIAISDVSMRGFGTNFVEKNSKNQWFLAQYITNPLDGSFDQKAVLSIEPIVVTFNKETIYELTQFFSPPESLMFNQLLSLHLSNYDAIVSNTLTGLKHAAAKRLRLILDLVVHPFTVIICEGGKFDEKKLMMEVKSGMFKIGMDSELNPKLGEEEKTKLLAYHRFALSWTGVGCSIAKNCGSKDVQPLFLPISTDLQFHMCGVEDQNLPRFQ</sequence>
<comment type="similarity">
    <text evidence="1">Belongs to the VPS13 family.</text>
</comment>
<feature type="coiled-coil region" evidence="2">
    <location>
        <begin position="47"/>
        <end position="74"/>
    </location>
</feature>
<feature type="non-terminal residue" evidence="4">
    <location>
        <position position="1"/>
    </location>
</feature>
<evidence type="ECO:0000313" key="5">
    <source>
        <dbReference type="Proteomes" id="UP001328107"/>
    </source>
</evidence>
<feature type="non-terminal residue" evidence="4">
    <location>
        <position position="389"/>
    </location>
</feature>
<protein>
    <submittedName>
        <fullName evidence="4">Uncharacterized protein</fullName>
    </submittedName>
</protein>
<dbReference type="AlphaFoldDB" id="A0AAN4ZCM4"/>
<keyword evidence="5" id="KW-1185">Reference proteome</keyword>
<evidence type="ECO:0000256" key="1">
    <source>
        <dbReference type="ARBA" id="ARBA00006545"/>
    </source>
</evidence>
<feature type="region of interest" description="Disordered" evidence="3">
    <location>
        <begin position="78"/>
        <end position="114"/>
    </location>
</feature>
<name>A0AAN4ZCM4_9BILA</name>
<keyword evidence="2" id="KW-0175">Coiled coil</keyword>
<proteinExistence type="inferred from homology"/>
<dbReference type="EMBL" id="BTRK01000002">
    <property type="protein sequence ID" value="GMR37509.1"/>
    <property type="molecule type" value="Genomic_DNA"/>
</dbReference>
<accession>A0AAN4ZCM4</accession>
<evidence type="ECO:0000313" key="4">
    <source>
        <dbReference type="EMBL" id="GMR37509.1"/>
    </source>
</evidence>